<evidence type="ECO:0000313" key="2">
    <source>
        <dbReference type="WBParaSite" id="PgB12X_g062_t01"/>
    </source>
</evidence>
<proteinExistence type="predicted"/>
<dbReference type="Proteomes" id="UP000887569">
    <property type="component" value="Unplaced"/>
</dbReference>
<sequence length="120" mass="13259">SWIIAAGFVSAYTSQNMAKTTTMSMEAHISPYSHAKMLVSLIDNQFIFKSYLVCLGTCSFYVVFSLPSQFFTCGALFKAARERATPNSATSALLTHRRTRDICIPTNISPKISQRCISSC</sequence>
<keyword evidence="1" id="KW-1185">Reference proteome</keyword>
<organism evidence="1 2">
    <name type="scientific">Parascaris univalens</name>
    <name type="common">Nematode worm</name>
    <dbReference type="NCBI Taxonomy" id="6257"/>
    <lineage>
        <taxon>Eukaryota</taxon>
        <taxon>Metazoa</taxon>
        <taxon>Ecdysozoa</taxon>
        <taxon>Nematoda</taxon>
        <taxon>Chromadorea</taxon>
        <taxon>Rhabditida</taxon>
        <taxon>Spirurina</taxon>
        <taxon>Ascaridomorpha</taxon>
        <taxon>Ascaridoidea</taxon>
        <taxon>Ascarididae</taxon>
        <taxon>Parascaris</taxon>
    </lineage>
</organism>
<dbReference type="AlphaFoldDB" id="A0A914ZPS1"/>
<dbReference type="WBParaSite" id="PgB12X_g062_t01">
    <property type="protein sequence ID" value="PgB12X_g062_t01"/>
    <property type="gene ID" value="PgB12X_g062"/>
</dbReference>
<protein>
    <submittedName>
        <fullName evidence="2">Uncharacterized protein</fullName>
    </submittedName>
</protein>
<name>A0A914ZPS1_PARUN</name>
<accession>A0A914ZPS1</accession>
<evidence type="ECO:0000313" key="1">
    <source>
        <dbReference type="Proteomes" id="UP000887569"/>
    </source>
</evidence>
<reference evidence="2" key="1">
    <citation type="submission" date="2022-11" db="UniProtKB">
        <authorList>
            <consortium name="WormBaseParasite"/>
        </authorList>
    </citation>
    <scope>IDENTIFICATION</scope>
</reference>